<comment type="caution">
    <text evidence="2">The sequence shown here is derived from an EMBL/GenBank/DDBJ whole genome shotgun (WGS) entry which is preliminary data.</text>
</comment>
<dbReference type="Pfam" id="PF09820">
    <property type="entry name" value="AAA-ATPase_like"/>
    <property type="match status" value="1"/>
</dbReference>
<reference evidence="2" key="1">
    <citation type="submission" date="2023-06" db="EMBL/GenBank/DDBJ databases">
        <authorList>
            <consortium name="Lawrence Berkeley National Laboratory"/>
            <person name="Ahrendt S."/>
            <person name="Sahu N."/>
            <person name="Indic B."/>
            <person name="Wong-Bajracharya J."/>
            <person name="Merenyi Z."/>
            <person name="Ke H.-M."/>
            <person name="Monk M."/>
            <person name="Kocsube S."/>
            <person name="Drula E."/>
            <person name="Lipzen A."/>
            <person name="Balint B."/>
            <person name="Henrissat B."/>
            <person name="Andreopoulos B."/>
            <person name="Martin F.M."/>
            <person name="Harder C.B."/>
            <person name="Rigling D."/>
            <person name="Ford K.L."/>
            <person name="Foster G.D."/>
            <person name="Pangilinan J."/>
            <person name="Papanicolaou A."/>
            <person name="Barry K."/>
            <person name="LaButti K."/>
            <person name="Viragh M."/>
            <person name="Koriabine M."/>
            <person name="Yan M."/>
            <person name="Riley R."/>
            <person name="Champramary S."/>
            <person name="Plett K.L."/>
            <person name="Tsai I.J."/>
            <person name="Slot J."/>
            <person name="Sipos G."/>
            <person name="Plett J."/>
            <person name="Nagy L.G."/>
            <person name="Grigoriev I.V."/>
        </authorList>
    </citation>
    <scope>NUCLEOTIDE SEQUENCE</scope>
    <source>
        <strain evidence="2">CCBAS 213</strain>
    </source>
</reference>
<sequence length="353" mass="39317">MQAVVSHTQQVKIGGALSSAASSLADPESPTRSKFGHTMPGLNTLGQGMLQSGSGHPRVALNALIVHDLLYSPGLIWADKTSCIIDLSVESQLFRKLPLVRRPEGFGKTSFLSMLEFFYDCKHFAKPISNVVLKCTRVSDVDTNAPLMVVAHRDLVLTFDLSVPSVEDFHHSLGFYINSVLRKFLWKYQQELMIKPEDIPIFLSEDWSLSFGGVLDLARQQSWRISILIDNYNAPSIASGNSSEVNLCLNQIIISPLSKSLPYVQGLIVGTGDAPDPLINPYYRNGRCDVWTAVAVDMTDEDMVEATFGFTLEEIHELERRLNVHSVEVELVPHRFGNQKVYSMTHVLNKISK</sequence>
<feature type="domain" description="AAA-ATPase-like" evidence="1">
    <location>
        <begin position="73"/>
        <end position="239"/>
    </location>
</feature>
<proteinExistence type="predicted"/>
<keyword evidence="3" id="KW-1185">Reference proteome</keyword>
<dbReference type="AlphaFoldDB" id="A0AA39K1T0"/>
<dbReference type="InterPro" id="IPR018631">
    <property type="entry name" value="AAA-ATPase-like_dom"/>
</dbReference>
<evidence type="ECO:0000313" key="2">
    <source>
        <dbReference type="EMBL" id="KAK0452924.1"/>
    </source>
</evidence>
<gene>
    <name evidence="2" type="ORF">EV420DRAFT_631237</name>
</gene>
<dbReference type="Proteomes" id="UP001175211">
    <property type="component" value="Unassembled WGS sequence"/>
</dbReference>
<dbReference type="EMBL" id="JAUEPS010000029">
    <property type="protein sequence ID" value="KAK0452924.1"/>
    <property type="molecule type" value="Genomic_DNA"/>
</dbReference>
<dbReference type="GeneID" id="85366407"/>
<dbReference type="RefSeq" id="XP_060328260.1">
    <property type="nucleotide sequence ID" value="XM_060482859.1"/>
</dbReference>
<evidence type="ECO:0000259" key="1">
    <source>
        <dbReference type="Pfam" id="PF09820"/>
    </source>
</evidence>
<name>A0AA39K1T0_ARMTA</name>
<evidence type="ECO:0000313" key="3">
    <source>
        <dbReference type="Proteomes" id="UP001175211"/>
    </source>
</evidence>
<organism evidence="2 3">
    <name type="scientific">Armillaria tabescens</name>
    <name type="common">Ringless honey mushroom</name>
    <name type="synonym">Agaricus tabescens</name>
    <dbReference type="NCBI Taxonomy" id="1929756"/>
    <lineage>
        <taxon>Eukaryota</taxon>
        <taxon>Fungi</taxon>
        <taxon>Dikarya</taxon>
        <taxon>Basidiomycota</taxon>
        <taxon>Agaricomycotina</taxon>
        <taxon>Agaricomycetes</taxon>
        <taxon>Agaricomycetidae</taxon>
        <taxon>Agaricales</taxon>
        <taxon>Marasmiineae</taxon>
        <taxon>Physalacriaceae</taxon>
        <taxon>Desarmillaria</taxon>
    </lineage>
</organism>
<protein>
    <recommendedName>
        <fullName evidence="1">AAA-ATPase-like domain-containing protein</fullName>
    </recommendedName>
</protein>
<accession>A0AA39K1T0</accession>